<dbReference type="RefSeq" id="WP_229663771.1">
    <property type="nucleotide sequence ID" value="NZ_BMOC01000007.1"/>
</dbReference>
<keyword evidence="3" id="KW-1185">Reference proteome</keyword>
<accession>A0A830EN97</accession>
<feature type="compositionally biased region" description="Basic and acidic residues" evidence="1">
    <location>
        <begin position="41"/>
        <end position="50"/>
    </location>
</feature>
<organism evidence="2 3">
    <name type="scientific">Halobellus salinus</name>
    <dbReference type="NCBI Taxonomy" id="931585"/>
    <lineage>
        <taxon>Archaea</taxon>
        <taxon>Methanobacteriati</taxon>
        <taxon>Methanobacteriota</taxon>
        <taxon>Stenosarchaea group</taxon>
        <taxon>Halobacteria</taxon>
        <taxon>Halobacteriales</taxon>
        <taxon>Haloferacaceae</taxon>
        <taxon>Halobellus</taxon>
    </lineage>
</organism>
<gene>
    <name evidence="2" type="ORF">GCM10008995_14040</name>
</gene>
<dbReference type="InterPro" id="IPR036390">
    <property type="entry name" value="WH_DNA-bd_sf"/>
</dbReference>
<reference evidence="2" key="2">
    <citation type="submission" date="2020-09" db="EMBL/GenBank/DDBJ databases">
        <authorList>
            <person name="Sun Q."/>
            <person name="Ohkuma M."/>
        </authorList>
    </citation>
    <scope>NUCLEOTIDE SEQUENCE</scope>
    <source>
        <strain evidence="2">JCM 14359</strain>
    </source>
</reference>
<dbReference type="Gene3D" id="1.10.10.10">
    <property type="entry name" value="Winged helix-like DNA-binding domain superfamily/Winged helix DNA-binding domain"/>
    <property type="match status" value="1"/>
</dbReference>
<name>A0A830EN97_9EURY</name>
<dbReference type="SUPFAM" id="SSF46785">
    <property type="entry name" value="Winged helix' DNA-binding domain"/>
    <property type="match status" value="1"/>
</dbReference>
<dbReference type="Proteomes" id="UP000653099">
    <property type="component" value="Unassembled WGS sequence"/>
</dbReference>
<reference evidence="2" key="1">
    <citation type="journal article" date="2014" name="Int. J. Syst. Evol. Microbiol.">
        <title>Complete genome sequence of Corynebacterium casei LMG S-19264T (=DSM 44701T), isolated from a smear-ripened cheese.</title>
        <authorList>
            <consortium name="US DOE Joint Genome Institute (JGI-PGF)"/>
            <person name="Walter F."/>
            <person name="Albersmeier A."/>
            <person name="Kalinowski J."/>
            <person name="Ruckert C."/>
        </authorList>
    </citation>
    <scope>NUCLEOTIDE SEQUENCE</scope>
    <source>
        <strain evidence="2">JCM 14359</strain>
    </source>
</reference>
<evidence type="ECO:0000256" key="1">
    <source>
        <dbReference type="SAM" id="MobiDB-lite"/>
    </source>
</evidence>
<comment type="caution">
    <text evidence="2">The sequence shown here is derived from an EMBL/GenBank/DDBJ whole genome shotgun (WGS) entry which is preliminary data.</text>
</comment>
<proteinExistence type="predicted"/>
<sequence length="191" mass="21446">MTVDDLLEELAADVDTDTVGSVTFSDLESILDTGSESPQASRRDDEWSVQHHADAPLTDDASTTMGRWVDSDQLHTVRDEIVTEYIDEILLLMIGMRNGACGKELLEDVRRVFNTDLSPGTVYPHLTDLADSGTIEVHRLRKSKVYKISDLEEVLTRVDRVADQLLLFSFVLRVALSDCKDNQHHRSSTNE</sequence>
<feature type="region of interest" description="Disordered" evidence="1">
    <location>
        <begin position="31"/>
        <end position="50"/>
    </location>
</feature>
<evidence type="ECO:0000313" key="3">
    <source>
        <dbReference type="Proteomes" id="UP000653099"/>
    </source>
</evidence>
<dbReference type="EMBL" id="BMOC01000007">
    <property type="protein sequence ID" value="GGJ05407.1"/>
    <property type="molecule type" value="Genomic_DNA"/>
</dbReference>
<dbReference type="InterPro" id="IPR011991">
    <property type="entry name" value="ArsR-like_HTH"/>
</dbReference>
<dbReference type="CDD" id="cd00090">
    <property type="entry name" value="HTH_ARSR"/>
    <property type="match status" value="1"/>
</dbReference>
<evidence type="ECO:0000313" key="2">
    <source>
        <dbReference type="EMBL" id="GGJ05407.1"/>
    </source>
</evidence>
<feature type="compositionally biased region" description="Polar residues" evidence="1">
    <location>
        <begin position="31"/>
        <end position="40"/>
    </location>
</feature>
<protein>
    <submittedName>
        <fullName evidence="2">Transcriptional regulator</fullName>
    </submittedName>
</protein>
<dbReference type="AlphaFoldDB" id="A0A830EN97"/>
<dbReference type="InterPro" id="IPR036388">
    <property type="entry name" value="WH-like_DNA-bd_sf"/>
</dbReference>